<proteinExistence type="predicted"/>
<dbReference type="EMBL" id="OX596085">
    <property type="protein sequence ID" value="CAI9690318.1"/>
    <property type="molecule type" value="Genomic_DNA"/>
</dbReference>
<accession>A0ACB0DPX9</accession>
<organism evidence="1 2">
    <name type="scientific">Rangifer tarandus platyrhynchus</name>
    <name type="common">Svalbard reindeer</name>
    <dbReference type="NCBI Taxonomy" id="3082113"/>
    <lineage>
        <taxon>Eukaryota</taxon>
        <taxon>Metazoa</taxon>
        <taxon>Chordata</taxon>
        <taxon>Craniata</taxon>
        <taxon>Vertebrata</taxon>
        <taxon>Euteleostomi</taxon>
        <taxon>Mammalia</taxon>
        <taxon>Eutheria</taxon>
        <taxon>Laurasiatheria</taxon>
        <taxon>Artiodactyla</taxon>
        <taxon>Ruminantia</taxon>
        <taxon>Pecora</taxon>
        <taxon>Cervidae</taxon>
        <taxon>Odocoileinae</taxon>
        <taxon>Rangifer</taxon>
    </lineage>
</organism>
<dbReference type="Proteomes" id="UP001162501">
    <property type="component" value="Chromosome 1"/>
</dbReference>
<protein>
    <submittedName>
        <fullName evidence="1">Uncharacterized protein</fullName>
    </submittedName>
</protein>
<evidence type="ECO:0000313" key="1">
    <source>
        <dbReference type="EMBL" id="CAI9690318.1"/>
    </source>
</evidence>
<sequence>MEQQVSGAKGPSPKGVPSVRPQGRARYCPQACGRVTPICPELHLEPRSGAGGEGCPGPPAPTRDPRTRGAGPPPPPTPGDPRLRMISVLGPAARGLLSLAVRAGVSGRGGDLSGPLGVPPTTQPRQESLDAWGPRPGTSGFRAAPPQARPEEREAARREAGGGVGRQKAPGSPAPRGRSRPQPAGRALEPRSCGESQRRAPVCPRASAGGCVPPPSFVHLGVPTGESKIYTGLLQCGKDPPQRCEAKPSHFLALEAGCPTGWQLRPWFGRPGRPRDSSLESLDWVSRDTGPPPERWKRRTLWPSVASHLSINWTLAAAGPGPSLWFLRLPGQGGRDGRGWDGGGQQLTPAFREGCPSGGSQPRLAHLLTPRCPLPASPGRCFCDRGISIFVKSPQTMPPLCGEMKSPAPGGGARLKSPKGGAAGIRGGGCVEMKAGEKCRAACARLRSDPSPGIQDCRGGSQPPGNPSALYSPRPRPLPRNYRPPAGSRAGLRPMRRPQSLEPQDGRAQCPPRSPFAPAWVLPPRCAGPGLPGTAWQALRYPLGGHETPSPTFRALPKRNQDPCLRPWTPRPWLRSLGRRGVPETWVSRRSQPAPEVRRRRVCAGSPGAPGRRRSPQPTQPWSPDPTRARLEGHAAVAPRVSPLWGGEGGAGVRPIGGGSRPHVSGAGPGSRQNVNEKEERDLKVLAAPAEDKCAGFARAPPAARRRRPTAGQTDGRADG</sequence>
<reference evidence="1" key="1">
    <citation type="submission" date="2023-05" db="EMBL/GenBank/DDBJ databases">
        <authorList>
            <consortium name="ELIXIR-Norway"/>
        </authorList>
    </citation>
    <scope>NUCLEOTIDE SEQUENCE</scope>
</reference>
<evidence type="ECO:0000313" key="2">
    <source>
        <dbReference type="Proteomes" id="UP001162501"/>
    </source>
</evidence>
<name>A0ACB0DPX9_RANTA</name>
<gene>
    <name evidence="1" type="ORF">MRATA1EN3_LOCUS1531</name>
</gene>